<proteinExistence type="predicted"/>
<accession>X1NPY1</accession>
<sequence>MSTNIRKGYIKEMTIREIKAKSILRKYKKIDSWFISRYGMNLYRGCTHNCIYCDGRAEGYYVDGEFGEDVTVKVNAIKILRRELDPKRKRTSFKGSFVMIGGGVGDSYQPIEEKYQLSRKVLELMDEYNFPVHILTKSTLIKRDIDILKKINKKDRAIVSFSFSSVNDEISAIFEPGVPPPSERLKTLTFFKNEGIACGMFLLPVIPFITDTPELMEETIRKASEVNLDFIIFGGMTLKEG</sequence>
<organism evidence="5">
    <name type="scientific">marine sediment metagenome</name>
    <dbReference type="NCBI Taxonomy" id="412755"/>
    <lineage>
        <taxon>unclassified sequences</taxon>
        <taxon>metagenomes</taxon>
        <taxon>ecological metagenomes</taxon>
    </lineage>
</organism>
<dbReference type="GO" id="GO:0046872">
    <property type="term" value="F:metal ion binding"/>
    <property type="evidence" value="ECO:0007669"/>
    <property type="project" value="UniProtKB-KW"/>
</dbReference>
<dbReference type="SFLD" id="SFLDS00029">
    <property type="entry name" value="Radical_SAM"/>
    <property type="match status" value="1"/>
</dbReference>
<evidence type="ECO:0000256" key="3">
    <source>
        <dbReference type="ARBA" id="ARBA00023014"/>
    </source>
</evidence>
<protein>
    <recommendedName>
        <fullName evidence="4">Radical SAM core domain-containing protein</fullName>
    </recommendedName>
</protein>
<dbReference type="Gene3D" id="3.80.30.30">
    <property type="match status" value="1"/>
</dbReference>
<feature type="domain" description="Radical SAM core" evidence="4">
    <location>
        <begin position="32"/>
        <end position="241"/>
    </location>
</feature>
<keyword evidence="1" id="KW-0479">Metal-binding</keyword>
<dbReference type="EMBL" id="BARV01015273">
    <property type="protein sequence ID" value="GAI28860.1"/>
    <property type="molecule type" value="Genomic_DNA"/>
</dbReference>
<keyword evidence="3" id="KW-0411">Iron-sulfur</keyword>
<dbReference type="InterPro" id="IPR058240">
    <property type="entry name" value="rSAM_sf"/>
</dbReference>
<reference evidence="5" key="1">
    <citation type="journal article" date="2014" name="Front. Microbiol.">
        <title>High frequency of phylogenetically diverse reductive dehalogenase-homologous genes in deep subseafloor sedimentary metagenomes.</title>
        <authorList>
            <person name="Kawai M."/>
            <person name="Futagami T."/>
            <person name="Toyoda A."/>
            <person name="Takaki Y."/>
            <person name="Nishi S."/>
            <person name="Hori S."/>
            <person name="Arai W."/>
            <person name="Tsubouchi T."/>
            <person name="Morono Y."/>
            <person name="Uchiyama I."/>
            <person name="Ito T."/>
            <person name="Fujiyama A."/>
            <person name="Inagaki F."/>
            <person name="Takami H."/>
        </authorList>
    </citation>
    <scope>NUCLEOTIDE SEQUENCE</scope>
    <source>
        <strain evidence="5">Expedition CK06-06</strain>
    </source>
</reference>
<name>X1NPY1_9ZZZZ</name>
<evidence type="ECO:0000256" key="2">
    <source>
        <dbReference type="ARBA" id="ARBA00023004"/>
    </source>
</evidence>
<dbReference type="PANTHER" id="PTHR43432">
    <property type="entry name" value="SLR0285 PROTEIN"/>
    <property type="match status" value="1"/>
</dbReference>
<feature type="non-terminal residue" evidence="5">
    <location>
        <position position="241"/>
    </location>
</feature>
<dbReference type="AlphaFoldDB" id="X1NPY1"/>
<dbReference type="Pfam" id="PF04055">
    <property type="entry name" value="Radical_SAM"/>
    <property type="match status" value="1"/>
</dbReference>
<evidence type="ECO:0000313" key="5">
    <source>
        <dbReference type="EMBL" id="GAI28860.1"/>
    </source>
</evidence>
<dbReference type="GO" id="GO:0003824">
    <property type="term" value="F:catalytic activity"/>
    <property type="evidence" value="ECO:0007669"/>
    <property type="project" value="InterPro"/>
</dbReference>
<dbReference type="PANTHER" id="PTHR43432:SF5">
    <property type="entry name" value="ELP3_MIAA_NIFB-LIKE RADICAL SAM CORE DOMAIN-CONTAINING PROTEIN"/>
    <property type="match status" value="1"/>
</dbReference>
<dbReference type="SUPFAM" id="SSF102114">
    <property type="entry name" value="Radical SAM enzymes"/>
    <property type="match status" value="1"/>
</dbReference>
<evidence type="ECO:0000259" key="4">
    <source>
        <dbReference type="PROSITE" id="PS51918"/>
    </source>
</evidence>
<keyword evidence="2" id="KW-0408">Iron</keyword>
<gene>
    <name evidence="5" type="ORF">S06H3_26424</name>
</gene>
<dbReference type="PROSITE" id="PS51918">
    <property type="entry name" value="RADICAL_SAM"/>
    <property type="match status" value="1"/>
</dbReference>
<dbReference type="SFLD" id="SFLDG01084">
    <property type="entry name" value="Uncharacterised_Radical_SAM_Su"/>
    <property type="match status" value="1"/>
</dbReference>
<dbReference type="CDD" id="cd01335">
    <property type="entry name" value="Radical_SAM"/>
    <property type="match status" value="1"/>
</dbReference>
<dbReference type="InterPro" id="IPR040086">
    <property type="entry name" value="MJ0683-like"/>
</dbReference>
<dbReference type="GO" id="GO:0051536">
    <property type="term" value="F:iron-sulfur cluster binding"/>
    <property type="evidence" value="ECO:0007669"/>
    <property type="project" value="UniProtKB-KW"/>
</dbReference>
<dbReference type="InterPro" id="IPR007197">
    <property type="entry name" value="rSAM"/>
</dbReference>
<evidence type="ECO:0000256" key="1">
    <source>
        <dbReference type="ARBA" id="ARBA00022723"/>
    </source>
</evidence>
<comment type="caution">
    <text evidence="5">The sequence shown here is derived from an EMBL/GenBank/DDBJ whole genome shotgun (WGS) entry which is preliminary data.</text>
</comment>